<accession>A0AAE4B2M9</accession>
<reference evidence="2" key="1">
    <citation type="submission" date="2022-07" db="EMBL/GenBank/DDBJ databases">
        <authorList>
            <person name="Otstavnykh N."/>
            <person name="Isaeva M."/>
            <person name="Bystritskaya E."/>
        </authorList>
    </citation>
    <scope>NUCLEOTIDE SEQUENCE</scope>
    <source>
        <strain evidence="2">KCTC 52189</strain>
    </source>
</reference>
<keyword evidence="1" id="KW-0812">Transmembrane</keyword>
<sequence length="356" mass="37121">MPFVRPALITLALCGLGGFGGWLASYTPLPLPWLLGSLIACAIPAIGLPRFLPAGYSFPMKFRVLFIAIIGLVIGAQVSPELLAQPQALALSMGAIVVFVPIAFGANYLVFRRLGGYDHATAYYSAAPGGLIEAITMGEAAGADIRRLVTQQFLRIVAVIGMVPLGLSLYEGHPVGSAAGMGLSAMPEPTNWPLIIAAHAAGITLGRLLRLPAWQLTGALLVSAGLALSGYPLSVPPWLMQLAQVVVGASLGMRFAGLSRAMLVKGLGLAVVSVTAMLAIGSALALLIRPYVGQTFEVLLITFAPGGINEMALVALSLQANPAFVTLHHVFRISITVLALGAMNRLIARRNASSEL</sequence>
<organism evidence="2 3">
    <name type="scientific">Marimonas arenosa</name>
    <dbReference type="NCBI Taxonomy" id="1795305"/>
    <lineage>
        <taxon>Bacteria</taxon>
        <taxon>Pseudomonadati</taxon>
        <taxon>Pseudomonadota</taxon>
        <taxon>Alphaproteobacteria</taxon>
        <taxon>Rhodobacterales</taxon>
        <taxon>Paracoccaceae</taxon>
        <taxon>Marimonas</taxon>
    </lineage>
</organism>
<dbReference type="Proteomes" id="UP001226762">
    <property type="component" value="Unassembled WGS sequence"/>
</dbReference>
<feature type="transmembrane region" description="Helical" evidence="1">
    <location>
        <begin position="33"/>
        <end position="52"/>
    </location>
</feature>
<dbReference type="PANTHER" id="PTHR38457:SF1">
    <property type="entry name" value="REGULATOR ABRB-RELATED"/>
    <property type="match status" value="1"/>
</dbReference>
<dbReference type="PIRSF" id="PIRSF038991">
    <property type="entry name" value="Protein_AbrB"/>
    <property type="match status" value="1"/>
</dbReference>
<keyword evidence="3" id="KW-1185">Reference proteome</keyword>
<evidence type="ECO:0000256" key="1">
    <source>
        <dbReference type="SAM" id="Phobius"/>
    </source>
</evidence>
<evidence type="ECO:0000313" key="3">
    <source>
        <dbReference type="Proteomes" id="UP001226762"/>
    </source>
</evidence>
<dbReference type="PANTHER" id="PTHR38457">
    <property type="entry name" value="REGULATOR ABRB-RELATED"/>
    <property type="match status" value="1"/>
</dbReference>
<feature type="transmembrane region" description="Helical" evidence="1">
    <location>
        <begin position="269"/>
        <end position="292"/>
    </location>
</feature>
<feature type="transmembrane region" description="Helical" evidence="1">
    <location>
        <begin position="298"/>
        <end position="318"/>
    </location>
</feature>
<dbReference type="GO" id="GO:0010468">
    <property type="term" value="P:regulation of gene expression"/>
    <property type="evidence" value="ECO:0007669"/>
    <property type="project" value="InterPro"/>
</dbReference>
<dbReference type="RefSeq" id="WP_306733716.1">
    <property type="nucleotide sequence ID" value="NZ_JANHAX010000001.1"/>
</dbReference>
<feature type="transmembrane region" description="Helical" evidence="1">
    <location>
        <begin position="89"/>
        <end position="111"/>
    </location>
</feature>
<evidence type="ECO:0000313" key="2">
    <source>
        <dbReference type="EMBL" id="MDQ2088447.1"/>
    </source>
</evidence>
<dbReference type="InterPro" id="IPR007820">
    <property type="entry name" value="AbrB_fam"/>
</dbReference>
<proteinExistence type="predicted"/>
<feature type="transmembrane region" description="Helical" evidence="1">
    <location>
        <begin position="190"/>
        <end position="209"/>
    </location>
</feature>
<reference evidence="2" key="2">
    <citation type="submission" date="2023-02" db="EMBL/GenBank/DDBJ databases">
        <title>'Rhodoalgimonas zhirmunskyi' gen. nov., isolated from a red alga.</title>
        <authorList>
            <person name="Nedashkovskaya O.I."/>
            <person name="Otstavnykh N.Y."/>
            <person name="Bystritskaya E.P."/>
            <person name="Balabanova L.A."/>
            <person name="Isaeva M.P."/>
        </authorList>
    </citation>
    <scope>NUCLEOTIDE SEQUENCE</scope>
    <source>
        <strain evidence="2">KCTC 52189</strain>
    </source>
</reference>
<comment type="caution">
    <text evidence="2">The sequence shown here is derived from an EMBL/GenBank/DDBJ whole genome shotgun (WGS) entry which is preliminary data.</text>
</comment>
<dbReference type="EMBL" id="JANHAX010000001">
    <property type="protein sequence ID" value="MDQ2088447.1"/>
    <property type="molecule type" value="Genomic_DNA"/>
</dbReference>
<keyword evidence="1" id="KW-0472">Membrane</keyword>
<protein>
    <submittedName>
        <fullName evidence="2">AbrB family transcriptional regulator</fullName>
    </submittedName>
</protein>
<feature type="transmembrane region" description="Helical" evidence="1">
    <location>
        <begin position="216"/>
        <end position="233"/>
    </location>
</feature>
<gene>
    <name evidence="2" type="ORF">NO357_00855</name>
</gene>
<keyword evidence="1" id="KW-1133">Transmembrane helix</keyword>
<dbReference type="AlphaFoldDB" id="A0AAE4B2M9"/>
<feature type="transmembrane region" description="Helical" evidence="1">
    <location>
        <begin position="153"/>
        <end position="170"/>
    </location>
</feature>
<feature type="transmembrane region" description="Helical" evidence="1">
    <location>
        <begin position="64"/>
        <end position="83"/>
    </location>
</feature>
<feature type="transmembrane region" description="Helical" evidence="1">
    <location>
        <begin position="330"/>
        <end position="348"/>
    </location>
</feature>
<name>A0AAE4B2M9_9RHOB</name>
<dbReference type="GO" id="GO:0016020">
    <property type="term" value="C:membrane"/>
    <property type="evidence" value="ECO:0007669"/>
    <property type="project" value="InterPro"/>
</dbReference>
<dbReference type="Pfam" id="PF05145">
    <property type="entry name" value="AbrB"/>
    <property type="match status" value="1"/>
</dbReference>